<dbReference type="InterPro" id="IPR007387">
    <property type="entry name" value="TRAP_DctQ"/>
</dbReference>
<proteinExistence type="inferred from homology"/>
<evidence type="ECO:0000256" key="9">
    <source>
        <dbReference type="RuleBase" id="RU369079"/>
    </source>
</evidence>
<dbReference type="PANTHER" id="PTHR35011">
    <property type="entry name" value="2,3-DIKETO-L-GULONATE TRAP TRANSPORTER SMALL PERMEASE PROTEIN YIAM"/>
    <property type="match status" value="1"/>
</dbReference>
<evidence type="ECO:0000256" key="4">
    <source>
        <dbReference type="ARBA" id="ARBA00022519"/>
    </source>
</evidence>
<evidence type="ECO:0000259" key="10">
    <source>
        <dbReference type="Pfam" id="PF04290"/>
    </source>
</evidence>
<dbReference type="PANTHER" id="PTHR35011:SF2">
    <property type="entry name" value="2,3-DIKETO-L-GULONATE TRAP TRANSPORTER SMALL PERMEASE PROTEIN YIAM"/>
    <property type="match status" value="1"/>
</dbReference>
<evidence type="ECO:0000313" key="11">
    <source>
        <dbReference type="EMBL" id="SMC12033.1"/>
    </source>
</evidence>
<comment type="subunit">
    <text evidence="9">The complex comprises the extracytoplasmic solute receptor protein and the two transmembrane proteins.</text>
</comment>
<dbReference type="AlphaFoldDB" id="A0A1X7BR31"/>
<keyword evidence="3" id="KW-1003">Cell membrane</keyword>
<feature type="transmembrane region" description="Helical" evidence="9">
    <location>
        <begin position="89"/>
        <end position="107"/>
    </location>
</feature>
<evidence type="ECO:0000256" key="6">
    <source>
        <dbReference type="ARBA" id="ARBA00022989"/>
    </source>
</evidence>
<dbReference type="RefSeq" id="WP_085799985.1">
    <property type="nucleotide sequence ID" value="NZ_FWXB01000005.1"/>
</dbReference>
<keyword evidence="2 9" id="KW-0813">Transport</keyword>
<evidence type="ECO:0000256" key="7">
    <source>
        <dbReference type="ARBA" id="ARBA00023136"/>
    </source>
</evidence>
<name>A0A1X7BR31_9RHOB</name>
<evidence type="ECO:0000256" key="1">
    <source>
        <dbReference type="ARBA" id="ARBA00004429"/>
    </source>
</evidence>
<dbReference type="GO" id="GO:0005886">
    <property type="term" value="C:plasma membrane"/>
    <property type="evidence" value="ECO:0007669"/>
    <property type="project" value="UniProtKB-SubCell"/>
</dbReference>
<evidence type="ECO:0000256" key="3">
    <source>
        <dbReference type="ARBA" id="ARBA00022475"/>
    </source>
</evidence>
<keyword evidence="12" id="KW-1185">Reference proteome</keyword>
<evidence type="ECO:0000256" key="2">
    <source>
        <dbReference type="ARBA" id="ARBA00022448"/>
    </source>
</evidence>
<accession>A0A1X7BR31</accession>
<gene>
    <name evidence="11" type="primary">yiaM_1</name>
    <name evidence="11" type="ORF">ROA7745_01854</name>
</gene>
<dbReference type="Proteomes" id="UP000193224">
    <property type="component" value="Unassembled WGS sequence"/>
</dbReference>
<dbReference type="EMBL" id="FWXB01000005">
    <property type="protein sequence ID" value="SMC12033.1"/>
    <property type="molecule type" value="Genomic_DNA"/>
</dbReference>
<evidence type="ECO:0000313" key="12">
    <source>
        <dbReference type="Proteomes" id="UP000193224"/>
    </source>
</evidence>
<comment type="similarity">
    <text evidence="8 9">Belongs to the TRAP transporter small permease family.</text>
</comment>
<feature type="transmembrane region" description="Helical" evidence="9">
    <location>
        <begin position="127"/>
        <end position="146"/>
    </location>
</feature>
<dbReference type="GO" id="GO:0015740">
    <property type="term" value="P:C4-dicarboxylate transport"/>
    <property type="evidence" value="ECO:0007669"/>
    <property type="project" value="TreeGrafter"/>
</dbReference>
<evidence type="ECO:0000256" key="8">
    <source>
        <dbReference type="ARBA" id="ARBA00038436"/>
    </source>
</evidence>
<keyword evidence="4 9" id="KW-0997">Cell inner membrane</keyword>
<dbReference type="GO" id="GO:0022857">
    <property type="term" value="F:transmembrane transporter activity"/>
    <property type="evidence" value="ECO:0007669"/>
    <property type="project" value="UniProtKB-UniRule"/>
</dbReference>
<feature type="domain" description="Tripartite ATP-independent periplasmic transporters DctQ component" evidence="10">
    <location>
        <begin position="24"/>
        <end position="147"/>
    </location>
</feature>
<evidence type="ECO:0000256" key="5">
    <source>
        <dbReference type="ARBA" id="ARBA00022692"/>
    </source>
</evidence>
<comment type="function">
    <text evidence="9">Part of the tripartite ATP-independent periplasmic (TRAP) transport system.</text>
</comment>
<keyword evidence="6 9" id="KW-1133">Transmembrane helix</keyword>
<comment type="subcellular location">
    <subcellularLocation>
        <location evidence="1 9">Cell inner membrane</location>
        <topology evidence="1 9">Multi-pass membrane protein</topology>
    </subcellularLocation>
</comment>
<protein>
    <recommendedName>
        <fullName evidence="9">TRAP transporter small permease protein</fullName>
    </recommendedName>
</protein>
<dbReference type="InterPro" id="IPR055348">
    <property type="entry name" value="DctQ"/>
</dbReference>
<sequence>MTKFWGILNNIESYICRTLLAIFVCLLFLQVVVRTLFDFSFSWIEEASVYMFVWFVFFGASYAAKMGAHNRVTFQFKFLPPRAIKFIEGFADLFWIFFNVYFVYLSIDFIFNKMNKFQSSQTMGFHLSWVYIVLPIAFSLMTFRVLQVNYKKIILNEDLRDPDAIDLDEVRAETEAAEAAHKEDIRAEIETAHKDEQGDK</sequence>
<dbReference type="Pfam" id="PF04290">
    <property type="entry name" value="DctQ"/>
    <property type="match status" value="1"/>
</dbReference>
<organism evidence="11 12">
    <name type="scientific">Roseovarius aestuarii</name>
    <dbReference type="NCBI Taxonomy" id="475083"/>
    <lineage>
        <taxon>Bacteria</taxon>
        <taxon>Pseudomonadati</taxon>
        <taxon>Pseudomonadota</taxon>
        <taxon>Alphaproteobacteria</taxon>
        <taxon>Rhodobacterales</taxon>
        <taxon>Roseobacteraceae</taxon>
        <taxon>Roseovarius</taxon>
    </lineage>
</organism>
<reference evidence="11 12" key="1">
    <citation type="submission" date="2017-03" db="EMBL/GenBank/DDBJ databases">
        <authorList>
            <person name="Afonso C.L."/>
            <person name="Miller P.J."/>
            <person name="Scott M.A."/>
            <person name="Spackman E."/>
            <person name="Goraichik I."/>
            <person name="Dimitrov K.M."/>
            <person name="Suarez D.L."/>
            <person name="Swayne D.E."/>
        </authorList>
    </citation>
    <scope>NUCLEOTIDE SEQUENCE [LARGE SCALE GENOMIC DNA]</scope>
    <source>
        <strain evidence="11 12">CECT 7745</strain>
    </source>
</reference>
<keyword evidence="5 9" id="KW-0812">Transmembrane</keyword>
<keyword evidence="7 9" id="KW-0472">Membrane</keyword>
<feature type="transmembrane region" description="Helical" evidence="9">
    <location>
        <begin position="14"/>
        <end position="37"/>
    </location>
</feature>
<feature type="transmembrane region" description="Helical" evidence="9">
    <location>
        <begin position="49"/>
        <end position="68"/>
    </location>
</feature>